<dbReference type="PATRIC" id="fig|1618574.4.peg.1404"/>
<evidence type="ECO:0000313" key="13">
    <source>
        <dbReference type="Proteomes" id="UP000033881"/>
    </source>
</evidence>
<dbReference type="Gene3D" id="3.90.1860.10">
    <property type="entry name" value="tRNA-splicing ligase RtcB"/>
    <property type="match status" value="1"/>
</dbReference>
<organism evidence="12 13">
    <name type="scientific">Candidatus Woesebacteria bacterium GW2011_GWB1_39_12</name>
    <dbReference type="NCBI Taxonomy" id="1618574"/>
    <lineage>
        <taxon>Bacteria</taxon>
        <taxon>Candidatus Woeseibacteriota</taxon>
    </lineage>
</organism>
<protein>
    <recommendedName>
        <fullName evidence="1">3'-phosphate/5'-hydroxy nucleic acid ligase</fullName>
        <ecNumber evidence="1">6.5.1.8</ecNumber>
    </recommendedName>
</protein>
<evidence type="ECO:0000256" key="10">
    <source>
        <dbReference type="PIRSR" id="PIRSR601233-2"/>
    </source>
</evidence>
<evidence type="ECO:0000256" key="5">
    <source>
        <dbReference type="ARBA" id="ARBA00022800"/>
    </source>
</evidence>
<keyword evidence="4 10" id="KW-0547">Nucleotide-binding</keyword>
<dbReference type="Pfam" id="PF01139">
    <property type="entry name" value="RtcB"/>
    <property type="match status" value="2"/>
</dbReference>
<proteinExistence type="predicted"/>
<evidence type="ECO:0000256" key="9">
    <source>
        <dbReference type="PIRSR" id="PIRSR601233-1"/>
    </source>
</evidence>
<evidence type="ECO:0000256" key="2">
    <source>
        <dbReference type="ARBA" id="ARBA00022598"/>
    </source>
</evidence>
<sequence>MFIYKKENQLPIKSWIPEEQYYADEKMVEQVENLAKLPFAFSHIVLSPDGHVGYGMPIGGVLATQGVVIPNAVGVDIGCGMCAVKTSITEITLEQLKHILGGSKEYHGGIHSEIPVGSQHQNEKQDESLMPKLEGKYEIVEQEYTAALKQLGTLGGGNHFIEIQKGSDGHVWLMIHSGSRNFGLKNAQHYNEKAIALNEKWHSNIPKKWDLAFLPLESEEGQMYIREMNYCVDFALANRRHMMEKIKQIFSAEINGTTFDPMINIAHNYATLEHHFNSDVMVHRKGATLAREGTIGIIPGSQGTSSYIVRGKGNPESFNSCSHGAGRKMSRTKAEETLSLEEETRKLDEMGVLHAIRGKKDLDEAPGAYKPIGEVMRNQSDLVEILVELSPLAVVKG</sequence>
<dbReference type="PANTHER" id="PTHR43749:SF2">
    <property type="entry name" value="RNA-SPLICING LIGASE RTCB"/>
    <property type="match status" value="1"/>
</dbReference>
<comment type="caution">
    <text evidence="12">The sequence shown here is derived from an EMBL/GenBank/DDBJ whole genome shotgun (WGS) entry which is preliminary data.</text>
</comment>
<dbReference type="STRING" id="1618574.UT24_C0020G0018"/>
<dbReference type="AlphaFoldDB" id="A0A0G0MHU3"/>
<dbReference type="SUPFAM" id="SSF103365">
    <property type="entry name" value="Hypothetical protein PH1602"/>
    <property type="match status" value="1"/>
</dbReference>
<dbReference type="EC" id="6.5.1.8" evidence="1"/>
<dbReference type="GO" id="GO:0042245">
    <property type="term" value="P:RNA repair"/>
    <property type="evidence" value="ECO:0007669"/>
    <property type="project" value="UniProtKB-KW"/>
</dbReference>
<comment type="catalytic activity">
    <reaction evidence="8">
        <text>a 3'-end 3'-phospho-ribonucleotide-RNA + a 5'-end dephospho-ribonucleoside-RNA + GTP = a ribonucleotidyl-ribonucleotide-RNA + GMP + diphosphate</text>
        <dbReference type="Rhea" id="RHEA:68076"/>
        <dbReference type="Rhea" id="RHEA-COMP:10463"/>
        <dbReference type="Rhea" id="RHEA-COMP:13936"/>
        <dbReference type="Rhea" id="RHEA-COMP:17355"/>
        <dbReference type="ChEBI" id="CHEBI:33019"/>
        <dbReference type="ChEBI" id="CHEBI:37565"/>
        <dbReference type="ChEBI" id="CHEBI:58115"/>
        <dbReference type="ChEBI" id="CHEBI:83062"/>
        <dbReference type="ChEBI" id="CHEBI:138284"/>
        <dbReference type="ChEBI" id="CHEBI:173118"/>
        <dbReference type="EC" id="6.5.1.8"/>
    </reaction>
</comment>
<gene>
    <name evidence="12" type="ORF">UT24_C0020G0018</name>
</gene>
<dbReference type="InterPro" id="IPR052915">
    <property type="entry name" value="RtcB-like"/>
</dbReference>
<evidence type="ECO:0000256" key="1">
    <source>
        <dbReference type="ARBA" id="ARBA00012726"/>
    </source>
</evidence>
<comment type="cofactor">
    <cofactor evidence="11">
        <name>Mn(2+)</name>
        <dbReference type="ChEBI" id="CHEBI:29035"/>
    </cofactor>
    <text evidence="11">Binds 2 manganese ions per subunit.</text>
</comment>
<feature type="binding site" evidence="11">
    <location>
        <position position="159"/>
    </location>
    <ligand>
        <name>Mn(2+)</name>
        <dbReference type="ChEBI" id="CHEBI:29035"/>
        <label>1</label>
    </ligand>
</feature>
<feature type="binding site" evidence="11">
    <location>
        <position position="267"/>
    </location>
    <ligand>
        <name>Mn(2+)</name>
        <dbReference type="ChEBI" id="CHEBI:29035"/>
        <label>2</label>
    </ligand>
</feature>
<dbReference type="GO" id="GO:0006396">
    <property type="term" value="P:RNA processing"/>
    <property type="evidence" value="ECO:0007669"/>
    <property type="project" value="InterPro"/>
</dbReference>
<evidence type="ECO:0000256" key="8">
    <source>
        <dbReference type="ARBA" id="ARBA00047746"/>
    </source>
</evidence>
<reference evidence="12 13" key="1">
    <citation type="journal article" date="2015" name="Nature">
        <title>rRNA introns, odd ribosomes, and small enigmatic genomes across a large radiation of phyla.</title>
        <authorList>
            <person name="Brown C.T."/>
            <person name="Hug L.A."/>
            <person name="Thomas B.C."/>
            <person name="Sharon I."/>
            <person name="Castelle C.J."/>
            <person name="Singh A."/>
            <person name="Wilkins M.J."/>
            <person name="Williams K.H."/>
            <person name="Banfield J.F."/>
        </authorList>
    </citation>
    <scope>NUCLEOTIDE SEQUENCE [LARGE SCALE GENOMIC DNA]</scope>
</reference>
<dbReference type="InterPro" id="IPR001233">
    <property type="entry name" value="RtcB"/>
</dbReference>
<feature type="binding site" evidence="10">
    <location>
        <position position="396"/>
    </location>
    <ligand>
        <name>GMP</name>
        <dbReference type="ChEBI" id="CHEBI:58115"/>
    </ligand>
</feature>
<evidence type="ECO:0000256" key="7">
    <source>
        <dbReference type="ARBA" id="ARBA00023211"/>
    </source>
</evidence>
<dbReference type="GO" id="GO:0005525">
    <property type="term" value="F:GTP binding"/>
    <property type="evidence" value="ECO:0007669"/>
    <property type="project" value="UniProtKB-KW"/>
</dbReference>
<dbReference type="GO" id="GO:0003909">
    <property type="term" value="F:DNA ligase activity"/>
    <property type="evidence" value="ECO:0007669"/>
    <property type="project" value="TreeGrafter"/>
</dbReference>
<keyword evidence="7 11" id="KW-0464">Manganese</keyword>
<feature type="binding site" evidence="10">
    <location>
        <begin position="267"/>
        <end position="268"/>
    </location>
    <ligand>
        <name>GMP</name>
        <dbReference type="ChEBI" id="CHEBI:58115"/>
    </ligand>
</feature>
<dbReference type="GO" id="GO:0170057">
    <property type="term" value="F:RNA ligase (GTP) activity"/>
    <property type="evidence" value="ECO:0007669"/>
    <property type="project" value="UniProtKB-EC"/>
</dbReference>
<dbReference type="Proteomes" id="UP000033881">
    <property type="component" value="Unassembled WGS sequence"/>
</dbReference>
<keyword evidence="3 11" id="KW-0479">Metal-binding</keyword>
<evidence type="ECO:0000256" key="6">
    <source>
        <dbReference type="ARBA" id="ARBA00023134"/>
    </source>
</evidence>
<feature type="binding site" evidence="10">
    <location>
        <begin position="158"/>
        <end position="162"/>
    </location>
    <ligand>
        <name>GMP</name>
        <dbReference type="ChEBI" id="CHEBI:58115"/>
    </ligand>
</feature>
<feature type="binding site" evidence="11">
    <location>
        <position position="176"/>
    </location>
    <ligand>
        <name>Mn(2+)</name>
        <dbReference type="ChEBI" id="CHEBI:29035"/>
        <label>2</label>
    </ligand>
</feature>
<keyword evidence="2" id="KW-0436">Ligase</keyword>
<dbReference type="GO" id="GO:0030145">
    <property type="term" value="F:manganese ion binding"/>
    <property type="evidence" value="ECO:0007669"/>
    <property type="project" value="TreeGrafter"/>
</dbReference>
<keyword evidence="6 10" id="KW-0342">GTP-binding</keyword>
<evidence type="ECO:0000256" key="4">
    <source>
        <dbReference type="ARBA" id="ARBA00022741"/>
    </source>
</evidence>
<feature type="binding site" evidence="10">
    <location>
        <position position="306"/>
    </location>
    <ligand>
        <name>GMP</name>
        <dbReference type="ChEBI" id="CHEBI:58115"/>
    </ligand>
</feature>
<evidence type="ECO:0000256" key="3">
    <source>
        <dbReference type="ARBA" id="ARBA00022723"/>
    </source>
</evidence>
<evidence type="ECO:0000256" key="11">
    <source>
        <dbReference type="PIRSR" id="PIRSR601233-3"/>
    </source>
</evidence>
<dbReference type="InterPro" id="IPR036025">
    <property type="entry name" value="RtcB-like_sf"/>
</dbReference>
<feature type="binding site" evidence="10">
    <location>
        <begin position="323"/>
        <end position="326"/>
    </location>
    <ligand>
        <name>GMP</name>
        <dbReference type="ChEBI" id="CHEBI:58115"/>
    </ligand>
</feature>
<dbReference type="EMBL" id="LBWB01000020">
    <property type="protein sequence ID" value="KKQ99950.1"/>
    <property type="molecule type" value="Genomic_DNA"/>
</dbReference>
<evidence type="ECO:0000313" key="12">
    <source>
        <dbReference type="EMBL" id="KKQ99950.1"/>
    </source>
</evidence>
<feature type="active site" description="GMP-histidine intermediate" evidence="9">
    <location>
        <position position="323"/>
    </location>
</feature>
<accession>A0A0G0MHU3</accession>
<name>A0A0G0MHU3_9BACT</name>
<dbReference type="PANTHER" id="PTHR43749">
    <property type="entry name" value="RNA-SPLICING LIGASE RTCB"/>
    <property type="match status" value="1"/>
</dbReference>
<feature type="binding site" evidence="11">
    <location>
        <position position="76"/>
    </location>
    <ligand>
        <name>Mn(2+)</name>
        <dbReference type="ChEBI" id="CHEBI:29035"/>
        <label>1</label>
    </ligand>
</feature>
<keyword evidence="5" id="KW-0692">RNA repair</keyword>
<dbReference type="GO" id="GO:0006281">
    <property type="term" value="P:DNA repair"/>
    <property type="evidence" value="ECO:0007669"/>
    <property type="project" value="TreeGrafter"/>
</dbReference>